<gene>
    <name evidence="3" type="ORF">ERUC_LOCUS33526</name>
</gene>
<feature type="domain" description="F-box" evidence="2">
    <location>
        <begin position="39"/>
        <end position="79"/>
    </location>
</feature>
<organism evidence="3 4">
    <name type="scientific">Eruca vesicaria subsp. sativa</name>
    <name type="common">Garden rocket</name>
    <name type="synonym">Eruca sativa</name>
    <dbReference type="NCBI Taxonomy" id="29727"/>
    <lineage>
        <taxon>Eukaryota</taxon>
        <taxon>Viridiplantae</taxon>
        <taxon>Streptophyta</taxon>
        <taxon>Embryophyta</taxon>
        <taxon>Tracheophyta</taxon>
        <taxon>Spermatophyta</taxon>
        <taxon>Magnoliopsida</taxon>
        <taxon>eudicotyledons</taxon>
        <taxon>Gunneridae</taxon>
        <taxon>Pentapetalae</taxon>
        <taxon>rosids</taxon>
        <taxon>malvids</taxon>
        <taxon>Brassicales</taxon>
        <taxon>Brassicaceae</taxon>
        <taxon>Brassiceae</taxon>
        <taxon>Eruca</taxon>
    </lineage>
</organism>
<dbReference type="Pfam" id="PF00646">
    <property type="entry name" value="F-box"/>
    <property type="match status" value="1"/>
</dbReference>
<dbReference type="Gene3D" id="1.20.1280.50">
    <property type="match status" value="1"/>
</dbReference>
<evidence type="ECO:0000256" key="1">
    <source>
        <dbReference type="SAM" id="MobiDB-lite"/>
    </source>
</evidence>
<proteinExistence type="predicted"/>
<dbReference type="InterPro" id="IPR017451">
    <property type="entry name" value="F-box-assoc_interact_dom"/>
</dbReference>
<reference evidence="3 4" key="1">
    <citation type="submission" date="2022-03" db="EMBL/GenBank/DDBJ databases">
        <authorList>
            <person name="Macdonald S."/>
            <person name="Ahmed S."/>
            <person name="Newling K."/>
        </authorList>
    </citation>
    <scope>NUCLEOTIDE SEQUENCE [LARGE SCALE GENOMIC DNA]</scope>
</reference>
<dbReference type="SMART" id="SM00256">
    <property type="entry name" value="FBOX"/>
    <property type="match status" value="1"/>
</dbReference>
<dbReference type="InterPro" id="IPR036047">
    <property type="entry name" value="F-box-like_dom_sf"/>
</dbReference>
<dbReference type="NCBIfam" id="TIGR01640">
    <property type="entry name" value="F_box_assoc_1"/>
    <property type="match status" value="1"/>
</dbReference>
<comment type="caution">
    <text evidence="3">The sequence shown here is derived from an EMBL/GenBank/DDBJ whole genome shotgun (WGS) entry which is preliminary data.</text>
</comment>
<accession>A0ABC8LBW0</accession>
<feature type="region of interest" description="Disordered" evidence="1">
    <location>
        <begin position="1"/>
        <end position="35"/>
    </location>
</feature>
<dbReference type="InterPro" id="IPR001810">
    <property type="entry name" value="F-box_dom"/>
</dbReference>
<dbReference type="PANTHER" id="PTHR31111:SF62">
    <property type="entry name" value="F-BOX DOMAIN-CONTAINING PROTEIN"/>
    <property type="match status" value="1"/>
</dbReference>
<name>A0ABC8LBW0_ERUVS</name>
<dbReference type="AlphaFoldDB" id="A0ABC8LBW0"/>
<dbReference type="PANTHER" id="PTHR31111">
    <property type="entry name" value="BNAA05G37150D PROTEIN-RELATED"/>
    <property type="match status" value="1"/>
</dbReference>
<evidence type="ECO:0000313" key="3">
    <source>
        <dbReference type="EMBL" id="CAH8381043.1"/>
    </source>
</evidence>
<protein>
    <recommendedName>
        <fullName evidence="2">F-box domain-containing protein</fullName>
    </recommendedName>
</protein>
<keyword evidence="4" id="KW-1185">Reference proteome</keyword>
<dbReference type="Pfam" id="PF08268">
    <property type="entry name" value="FBA_3"/>
    <property type="match status" value="1"/>
</dbReference>
<dbReference type="InterPro" id="IPR013187">
    <property type="entry name" value="F-box-assoc_dom_typ3"/>
</dbReference>
<evidence type="ECO:0000313" key="4">
    <source>
        <dbReference type="Proteomes" id="UP001642260"/>
    </source>
</evidence>
<dbReference type="SUPFAM" id="SSF81383">
    <property type="entry name" value="F-box domain"/>
    <property type="match status" value="1"/>
</dbReference>
<evidence type="ECO:0000259" key="2">
    <source>
        <dbReference type="SMART" id="SM00256"/>
    </source>
</evidence>
<sequence length="422" mass="48009">MKPRRQNTVSGERLTTTTRRLNRRPKTSDNKTESSALPIPTDVVIEIFSRLPLKSVATCRCVWKLWSSVLRRPDFTDLFLTKSSSRPKIVFNRRKDGKLLFFSSPQLQNPDENSSVAAHPLMNFTDFNFGSFYKLSGPFRGLVCLLNKQISESKTDIVPMIGSPSTGQTLILPKVKTTRGRVKCLLGYDPVDKQFKVLSMTQPLNGRKSWDYIMSEHQVLTLGTGKLSWRMIQCCVPHIYPRESICINGVLYYSSLLRSDAKIVSFDVRSEKFRVIEVKGSLKRALFGDMINYNGKLGLVISEYSDGSFGLIFAQSSGFRLWVLEDVEKQEWSQHFYVLPASWKNVAGEHTFEFVGLARTTNEIVLSSLCPPYCSYLIYFNPERNTLVRVEIQGLEMGVSAHQTFLDHVEDVSSIQRLLKVT</sequence>
<feature type="compositionally biased region" description="Polar residues" evidence="1">
    <location>
        <begin position="1"/>
        <end position="10"/>
    </location>
</feature>
<dbReference type="Proteomes" id="UP001642260">
    <property type="component" value="Unassembled WGS sequence"/>
</dbReference>
<dbReference type="EMBL" id="CAKOAT010501821">
    <property type="protein sequence ID" value="CAH8381043.1"/>
    <property type="molecule type" value="Genomic_DNA"/>
</dbReference>